<dbReference type="Gene3D" id="1.10.287.1120">
    <property type="entry name" value="Bipartite methylase S protein"/>
    <property type="match status" value="1"/>
</dbReference>
<gene>
    <name evidence="5" type="ORF">KL86DYS1_10328</name>
</gene>
<evidence type="ECO:0000259" key="4">
    <source>
        <dbReference type="Pfam" id="PF01420"/>
    </source>
</evidence>
<proteinExistence type="inferred from homology"/>
<feature type="domain" description="Type I restriction modification DNA specificity" evidence="4">
    <location>
        <begin position="205"/>
        <end position="368"/>
    </location>
</feature>
<reference evidence="5" key="1">
    <citation type="submission" date="2016-04" db="EMBL/GenBank/DDBJ databases">
        <authorList>
            <person name="Evans L.H."/>
            <person name="Alamgir A."/>
            <person name="Owens N."/>
            <person name="Weber N.D."/>
            <person name="Virtaneva K."/>
            <person name="Barbian K."/>
            <person name="Babar A."/>
            <person name="Rosenke K."/>
        </authorList>
    </citation>
    <scope>NUCLEOTIDE SEQUENCE</scope>
    <source>
        <strain evidence="5">86-1</strain>
    </source>
</reference>
<dbReference type="Pfam" id="PF01420">
    <property type="entry name" value="Methylase_S"/>
    <property type="match status" value="2"/>
</dbReference>
<dbReference type="RefSeq" id="WP_296938222.1">
    <property type="nucleotide sequence ID" value="NZ_LT599032.1"/>
</dbReference>
<dbReference type="Gene3D" id="3.90.220.20">
    <property type="entry name" value="DNA methylase specificity domains"/>
    <property type="match status" value="2"/>
</dbReference>
<feature type="domain" description="Type I restriction modification DNA specificity" evidence="4">
    <location>
        <begin position="50"/>
        <end position="178"/>
    </location>
</feature>
<comment type="similarity">
    <text evidence="1">Belongs to the type-I restriction system S methylase family.</text>
</comment>
<protein>
    <recommendedName>
        <fullName evidence="4">Type I restriction modification DNA specificity domain-containing protein</fullName>
    </recommendedName>
</protein>
<dbReference type="EMBL" id="FLUM01000001">
    <property type="protein sequence ID" value="SBV91383.1"/>
    <property type="molecule type" value="Genomic_DNA"/>
</dbReference>
<dbReference type="GO" id="GO:0009307">
    <property type="term" value="P:DNA restriction-modification system"/>
    <property type="evidence" value="ECO:0007669"/>
    <property type="project" value="UniProtKB-KW"/>
</dbReference>
<dbReference type="InterPro" id="IPR044946">
    <property type="entry name" value="Restrct_endonuc_typeI_TRD_sf"/>
</dbReference>
<accession>A0A212IVY8</accession>
<evidence type="ECO:0000313" key="5">
    <source>
        <dbReference type="EMBL" id="SBV91383.1"/>
    </source>
</evidence>
<organism evidence="5">
    <name type="scientific">uncultured Dysgonomonas sp</name>
    <dbReference type="NCBI Taxonomy" id="206096"/>
    <lineage>
        <taxon>Bacteria</taxon>
        <taxon>Pseudomonadati</taxon>
        <taxon>Bacteroidota</taxon>
        <taxon>Bacteroidia</taxon>
        <taxon>Bacteroidales</taxon>
        <taxon>Dysgonomonadaceae</taxon>
        <taxon>Dysgonomonas</taxon>
        <taxon>environmental samples</taxon>
    </lineage>
</organism>
<dbReference type="SUPFAM" id="SSF116734">
    <property type="entry name" value="DNA methylase specificity domain"/>
    <property type="match status" value="2"/>
</dbReference>
<dbReference type="AlphaFoldDB" id="A0A212IVY8"/>
<keyword evidence="2" id="KW-0680">Restriction system</keyword>
<dbReference type="GO" id="GO:0003677">
    <property type="term" value="F:DNA binding"/>
    <property type="evidence" value="ECO:0007669"/>
    <property type="project" value="UniProtKB-KW"/>
</dbReference>
<evidence type="ECO:0000256" key="2">
    <source>
        <dbReference type="ARBA" id="ARBA00022747"/>
    </source>
</evidence>
<evidence type="ECO:0000256" key="1">
    <source>
        <dbReference type="ARBA" id="ARBA00010923"/>
    </source>
</evidence>
<dbReference type="InterPro" id="IPR000055">
    <property type="entry name" value="Restrct_endonuc_typeI_TRD"/>
</dbReference>
<dbReference type="PANTHER" id="PTHR30408:SF13">
    <property type="entry name" value="TYPE I RESTRICTION ENZYME HINDI SPECIFICITY SUBUNIT"/>
    <property type="match status" value="1"/>
</dbReference>
<keyword evidence="3" id="KW-0238">DNA-binding</keyword>
<name>A0A212IVY8_9BACT</name>
<dbReference type="PANTHER" id="PTHR30408">
    <property type="entry name" value="TYPE-1 RESTRICTION ENZYME ECOKI SPECIFICITY PROTEIN"/>
    <property type="match status" value="1"/>
</dbReference>
<sequence>MRFPEFEGEWEVTFLGNECTVNPKVSTLESEFVYVDLESVVKGVLISTNHINRSEAPSRAQRVLSDKDILFQCVRPYQLNNYIYHRQGSKQWVASTGYAQIRTKHNIDFLYQLLNSPQFNQEVMLRCTGTSYPAISGTDLGNIPISICSNEEQKKIGGLLFRIDDQIATQSKIIEGLKELKAWLSKQLFSRKLRFKDENGNDFPEWVETKLGEIAETYSGGTPTSTNNSYYIGNIPFIKSGEISSDKTEQFINEEALKNSSAKMVSKGDLLLALYGATSGEVAISQIAGAINQAVLVIKSMQNTNFLHHFLRCNKENIISTYLQGGQGNLSAQIVKNITINLPSLTEQKKIADFLSEIDNKVEVETTTFDLLTKQKHYLLRQMFI</sequence>
<evidence type="ECO:0000256" key="3">
    <source>
        <dbReference type="ARBA" id="ARBA00023125"/>
    </source>
</evidence>
<dbReference type="CDD" id="cd17515">
    <property type="entry name" value="RMtype1_S_MjaORF132P_Sau1132ORF3780P-TRD1-CR1_like"/>
    <property type="match status" value="1"/>
</dbReference>
<dbReference type="InterPro" id="IPR052021">
    <property type="entry name" value="Type-I_RS_S_subunit"/>
</dbReference>